<dbReference type="Proteomes" id="UP000193087">
    <property type="component" value="Unassembled WGS sequence"/>
</dbReference>
<dbReference type="InterPro" id="IPR029063">
    <property type="entry name" value="SAM-dependent_MTases_sf"/>
</dbReference>
<dbReference type="AlphaFoldDB" id="A0A1X2CW68"/>
<keyword evidence="2" id="KW-0489">Methyltransferase</keyword>
<dbReference type="GO" id="GO:0008757">
    <property type="term" value="F:S-adenosylmethionine-dependent methyltransferase activity"/>
    <property type="evidence" value="ECO:0007669"/>
    <property type="project" value="InterPro"/>
</dbReference>
<organism evidence="2 3">
    <name type="scientific">Mycobacterium riyadhense</name>
    <dbReference type="NCBI Taxonomy" id="486698"/>
    <lineage>
        <taxon>Bacteria</taxon>
        <taxon>Bacillati</taxon>
        <taxon>Actinomycetota</taxon>
        <taxon>Actinomycetes</taxon>
        <taxon>Mycobacteriales</taxon>
        <taxon>Mycobacteriaceae</taxon>
        <taxon>Mycobacterium</taxon>
    </lineage>
</organism>
<dbReference type="EMBL" id="LQPQ01000069">
    <property type="protein sequence ID" value="ORW80123.1"/>
    <property type="molecule type" value="Genomic_DNA"/>
</dbReference>
<dbReference type="GO" id="GO:0032259">
    <property type="term" value="P:methylation"/>
    <property type="evidence" value="ECO:0007669"/>
    <property type="project" value="UniProtKB-KW"/>
</dbReference>
<dbReference type="SUPFAM" id="SSF53335">
    <property type="entry name" value="S-adenosyl-L-methionine-dependent methyltransferases"/>
    <property type="match status" value="1"/>
</dbReference>
<sequence length="210" mass="23326">MTAAVDRPWNINIHYDGLLDSSVPPDARRVLDVGCGDGFLAARLARRIPDVTALDVDAPVLRRARSRFTDAPVRWVHGDVMTAELPHPDFDAVVSNAALHHVEDTRAALRRLADLVCPGGTLAVVTFVRPSLRNIVWHATAWLACGVVNRVKGQWEHTAVIKWPPPDTLSQLRAHICAVLPGARVRRLLYGRVLITWHARDVSTPSRLRF</sequence>
<dbReference type="STRING" id="486698.AWC22_18320"/>
<keyword evidence="3" id="KW-1185">Reference proteome</keyword>
<reference evidence="2 3" key="1">
    <citation type="submission" date="2016-01" db="EMBL/GenBank/DDBJ databases">
        <title>The new phylogeny of the genus Mycobacterium.</title>
        <authorList>
            <person name="Tarcisio F."/>
            <person name="Conor M."/>
            <person name="Antonella G."/>
            <person name="Elisabetta G."/>
            <person name="Giulia F.S."/>
            <person name="Sara T."/>
            <person name="Anna F."/>
            <person name="Clotilde B."/>
            <person name="Roberto B."/>
            <person name="Veronica D.S."/>
            <person name="Fabio R."/>
            <person name="Monica P."/>
            <person name="Olivier J."/>
            <person name="Enrico T."/>
            <person name="Nicola S."/>
        </authorList>
    </citation>
    <scope>NUCLEOTIDE SEQUENCE [LARGE SCALE GENOMIC DNA]</scope>
    <source>
        <strain evidence="2 3">DSM 45176</strain>
    </source>
</reference>
<name>A0A1X2CW68_9MYCO</name>
<gene>
    <name evidence="2" type="ORF">AWC22_18320</name>
</gene>
<comment type="caution">
    <text evidence="2">The sequence shown here is derived from an EMBL/GenBank/DDBJ whole genome shotgun (WGS) entry which is preliminary data.</text>
</comment>
<evidence type="ECO:0000313" key="2">
    <source>
        <dbReference type="EMBL" id="ORW80123.1"/>
    </source>
</evidence>
<dbReference type="OrthoDB" id="6064711at2"/>
<dbReference type="InterPro" id="IPR013216">
    <property type="entry name" value="Methyltransf_11"/>
</dbReference>
<proteinExistence type="predicted"/>
<dbReference type="PANTHER" id="PTHR43861:SF1">
    <property type="entry name" value="TRANS-ACONITATE 2-METHYLTRANSFERASE"/>
    <property type="match status" value="1"/>
</dbReference>
<feature type="domain" description="Methyltransferase type 11" evidence="1">
    <location>
        <begin position="31"/>
        <end position="123"/>
    </location>
</feature>
<accession>A0A1X2CW68</accession>
<dbReference type="PANTHER" id="PTHR43861">
    <property type="entry name" value="TRANS-ACONITATE 2-METHYLTRANSFERASE-RELATED"/>
    <property type="match status" value="1"/>
</dbReference>
<dbReference type="Gene3D" id="3.40.50.150">
    <property type="entry name" value="Vaccinia Virus protein VP39"/>
    <property type="match status" value="1"/>
</dbReference>
<evidence type="ECO:0000313" key="3">
    <source>
        <dbReference type="Proteomes" id="UP000193087"/>
    </source>
</evidence>
<dbReference type="Pfam" id="PF08241">
    <property type="entry name" value="Methyltransf_11"/>
    <property type="match status" value="1"/>
</dbReference>
<dbReference type="CDD" id="cd02440">
    <property type="entry name" value="AdoMet_MTases"/>
    <property type="match status" value="1"/>
</dbReference>
<protein>
    <submittedName>
        <fullName evidence="2">SAM-dependent methyltransferase</fullName>
    </submittedName>
</protein>
<evidence type="ECO:0000259" key="1">
    <source>
        <dbReference type="Pfam" id="PF08241"/>
    </source>
</evidence>
<keyword evidence="2" id="KW-0808">Transferase</keyword>